<feature type="non-terminal residue" evidence="2">
    <location>
        <position position="1"/>
    </location>
</feature>
<dbReference type="Proteomes" id="UP001519460">
    <property type="component" value="Unassembled WGS sequence"/>
</dbReference>
<accession>A0ABD0JT82</accession>
<keyword evidence="3" id="KW-1185">Reference proteome</keyword>
<evidence type="ECO:0000313" key="3">
    <source>
        <dbReference type="Proteomes" id="UP001519460"/>
    </source>
</evidence>
<dbReference type="EMBL" id="JACVVK020000332">
    <property type="protein sequence ID" value="KAK7478137.1"/>
    <property type="molecule type" value="Genomic_DNA"/>
</dbReference>
<feature type="non-terminal residue" evidence="2">
    <location>
        <position position="158"/>
    </location>
</feature>
<organism evidence="2 3">
    <name type="scientific">Batillaria attramentaria</name>
    <dbReference type="NCBI Taxonomy" id="370345"/>
    <lineage>
        <taxon>Eukaryota</taxon>
        <taxon>Metazoa</taxon>
        <taxon>Spiralia</taxon>
        <taxon>Lophotrochozoa</taxon>
        <taxon>Mollusca</taxon>
        <taxon>Gastropoda</taxon>
        <taxon>Caenogastropoda</taxon>
        <taxon>Sorbeoconcha</taxon>
        <taxon>Cerithioidea</taxon>
        <taxon>Batillariidae</taxon>
        <taxon>Batillaria</taxon>
    </lineage>
</organism>
<evidence type="ECO:0000313" key="2">
    <source>
        <dbReference type="EMBL" id="KAK7478137.1"/>
    </source>
</evidence>
<sequence>GGQGLGAAVAQLLVQAWNYNGNHNNGDCALSMISASTGNNRNKHLVQQGGRSCVPTGQKYTLHSTERTGHGQHGSRAELAIRNSPESSPRQSLAADSYRFSARGERADLVQRGKRVAVTYEPPCGGRGGRDVIAPPAMTSADGNQWIKRRARMATFEE</sequence>
<comment type="caution">
    <text evidence="2">The sequence shown here is derived from an EMBL/GenBank/DDBJ whole genome shotgun (WGS) entry which is preliminary data.</text>
</comment>
<feature type="region of interest" description="Disordered" evidence="1">
    <location>
        <begin position="62"/>
        <end position="97"/>
    </location>
</feature>
<dbReference type="AlphaFoldDB" id="A0ABD0JT82"/>
<evidence type="ECO:0000256" key="1">
    <source>
        <dbReference type="SAM" id="MobiDB-lite"/>
    </source>
</evidence>
<protein>
    <submittedName>
        <fullName evidence="2">Uncharacterized protein</fullName>
    </submittedName>
</protein>
<feature type="region of interest" description="Disordered" evidence="1">
    <location>
        <begin position="120"/>
        <end position="140"/>
    </location>
</feature>
<reference evidence="2 3" key="1">
    <citation type="journal article" date="2023" name="Sci. Data">
        <title>Genome assembly of the Korean intertidal mud-creeper Batillaria attramentaria.</title>
        <authorList>
            <person name="Patra A.K."/>
            <person name="Ho P.T."/>
            <person name="Jun S."/>
            <person name="Lee S.J."/>
            <person name="Kim Y."/>
            <person name="Won Y.J."/>
        </authorList>
    </citation>
    <scope>NUCLEOTIDE SEQUENCE [LARGE SCALE GENOMIC DNA]</scope>
    <source>
        <strain evidence="2">Wonlab-2016</strain>
    </source>
</reference>
<gene>
    <name evidence="2" type="ORF">BaRGS_00030584</name>
</gene>
<name>A0ABD0JT82_9CAEN</name>
<proteinExistence type="predicted"/>